<name>A0A7W8P4Y9_9BURK</name>
<organism evidence="1 2">
    <name type="scientific">Paraburkholderia youngii</name>
    <dbReference type="NCBI Taxonomy" id="2782701"/>
    <lineage>
        <taxon>Bacteria</taxon>
        <taxon>Pseudomonadati</taxon>
        <taxon>Pseudomonadota</taxon>
        <taxon>Betaproteobacteria</taxon>
        <taxon>Burkholderiales</taxon>
        <taxon>Burkholderiaceae</taxon>
        <taxon>Paraburkholderia</taxon>
    </lineage>
</organism>
<dbReference type="EMBL" id="JACHDE010000009">
    <property type="protein sequence ID" value="MBB5402570.1"/>
    <property type="molecule type" value="Genomic_DNA"/>
</dbReference>
<proteinExistence type="predicted"/>
<evidence type="ECO:0000313" key="2">
    <source>
        <dbReference type="Proteomes" id="UP000592820"/>
    </source>
</evidence>
<accession>A0A7W8P4Y9</accession>
<dbReference type="AlphaFoldDB" id="A0A7W8P4Y9"/>
<dbReference type="Proteomes" id="UP000592820">
    <property type="component" value="Unassembled WGS sequence"/>
</dbReference>
<sequence>MIGSLRVALVGVMIGFEVLSTTASGEALPTTVHIDTLFQTSGRHIAVNHVTVEAKWRGRAKERRVEFAFHNE</sequence>
<evidence type="ECO:0000313" key="1">
    <source>
        <dbReference type="EMBL" id="MBB5402570.1"/>
    </source>
</evidence>
<protein>
    <submittedName>
        <fullName evidence="1">Uncharacterized protein</fullName>
    </submittedName>
</protein>
<comment type="caution">
    <text evidence="1">The sequence shown here is derived from an EMBL/GenBank/DDBJ whole genome shotgun (WGS) entry which is preliminary data.</text>
</comment>
<gene>
    <name evidence="1" type="ORF">HDG41_004656</name>
</gene>
<reference evidence="1 2" key="1">
    <citation type="submission" date="2020-08" db="EMBL/GenBank/DDBJ databases">
        <title>Genomic Encyclopedia of Type Strains, Phase IV (KMG-V): Genome sequencing to study the core and pangenomes of soil and plant-associated prokaryotes.</title>
        <authorList>
            <person name="Whitman W."/>
        </authorList>
    </citation>
    <scope>NUCLEOTIDE SEQUENCE [LARGE SCALE GENOMIC DNA]</scope>
    <source>
        <strain evidence="1 2">JPY162</strain>
    </source>
</reference>